<feature type="compositionally biased region" description="Low complexity" evidence="1">
    <location>
        <begin position="1"/>
        <end position="20"/>
    </location>
</feature>
<gene>
    <name evidence="2" type="ORF">OIU74_020013</name>
</gene>
<dbReference type="EMBL" id="JAPFFM010000020">
    <property type="protein sequence ID" value="KAJ6681647.1"/>
    <property type="molecule type" value="Genomic_DNA"/>
</dbReference>
<dbReference type="Proteomes" id="UP001151752">
    <property type="component" value="Chromosome 5"/>
</dbReference>
<reference evidence="2" key="2">
    <citation type="journal article" date="2023" name="Int. J. Mol. Sci.">
        <title>De Novo Assembly and Annotation of 11 Diverse Shrub Willow (Salix) Genomes Reveals Novel Gene Organization in Sex-Linked Regions.</title>
        <authorList>
            <person name="Hyden B."/>
            <person name="Feng K."/>
            <person name="Yates T.B."/>
            <person name="Jawdy S."/>
            <person name="Cereghino C."/>
            <person name="Smart L.B."/>
            <person name="Muchero W."/>
        </authorList>
    </citation>
    <scope>NUCLEOTIDE SEQUENCE</scope>
    <source>
        <tissue evidence="2">Shoot tip</tissue>
    </source>
</reference>
<evidence type="ECO:0000313" key="2">
    <source>
        <dbReference type="EMBL" id="KAJ6681647.1"/>
    </source>
</evidence>
<evidence type="ECO:0000313" key="3">
    <source>
        <dbReference type="Proteomes" id="UP001151752"/>
    </source>
</evidence>
<organism evidence="2 3">
    <name type="scientific">Salix koriyanagi</name>
    <dbReference type="NCBI Taxonomy" id="2511006"/>
    <lineage>
        <taxon>Eukaryota</taxon>
        <taxon>Viridiplantae</taxon>
        <taxon>Streptophyta</taxon>
        <taxon>Embryophyta</taxon>
        <taxon>Tracheophyta</taxon>
        <taxon>Spermatophyta</taxon>
        <taxon>Magnoliopsida</taxon>
        <taxon>eudicotyledons</taxon>
        <taxon>Gunneridae</taxon>
        <taxon>Pentapetalae</taxon>
        <taxon>rosids</taxon>
        <taxon>fabids</taxon>
        <taxon>Malpighiales</taxon>
        <taxon>Salicaceae</taxon>
        <taxon>Saliceae</taxon>
        <taxon>Salix</taxon>
    </lineage>
</organism>
<name>A0A9Q0SLC0_9ROSI</name>
<sequence>MAAASASASASASATAASATEGPKIVWNEKQRRFETEDKEAYIEYVLPSITPSPTPCLSSPLVLMSLTLFFHGTHHGILLCVKISNPACSLRPFANVYRTVYVPPASDILACDHR</sequence>
<evidence type="ECO:0000256" key="1">
    <source>
        <dbReference type="SAM" id="MobiDB-lite"/>
    </source>
</evidence>
<comment type="caution">
    <text evidence="2">The sequence shown here is derived from an EMBL/GenBank/DDBJ whole genome shotgun (WGS) entry which is preliminary data.</text>
</comment>
<reference evidence="2" key="1">
    <citation type="submission" date="2022-11" db="EMBL/GenBank/DDBJ databases">
        <authorList>
            <person name="Hyden B.L."/>
            <person name="Feng K."/>
            <person name="Yates T."/>
            <person name="Jawdy S."/>
            <person name="Smart L.B."/>
            <person name="Muchero W."/>
        </authorList>
    </citation>
    <scope>NUCLEOTIDE SEQUENCE</scope>
    <source>
        <tissue evidence="2">Shoot tip</tissue>
    </source>
</reference>
<proteinExistence type="predicted"/>
<accession>A0A9Q0SLC0</accession>
<protein>
    <submittedName>
        <fullName evidence="2">Uncharacterized protein</fullName>
    </submittedName>
</protein>
<feature type="region of interest" description="Disordered" evidence="1">
    <location>
        <begin position="1"/>
        <end position="21"/>
    </location>
</feature>
<keyword evidence="3" id="KW-1185">Reference proteome</keyword>
<dbReference type="AlphaFoldDB" id="A0A9Q0SLC0"/>